<name>A0ABR2ZP18_9AGAR</name>
<comment type="caution">
    <text evidence="1">The sequence shown here is derived from an EMBL/GenBank/DDBJ whole genome shotgun (WGS) entry which is preliminary data.</text>
</comment>
<keyword evidence="2" id="KW-1185">Reference proteome</keyword>
<evidence type="ECO:0000313" key="1">
    <source>
        <dbReference type="EMBL" id="KAL0062929.1"/>
    </source>
</evidence>
<dbReference type="Proteomes" id="UP001437256">
    <property type="component" value="Unassembled WGS sequence"/>
</dbReference>
<protein>
    <recommendedName>
        <fullName evidence="3">MULE transposase domain-containing protein</fullName>
    </recommendedName>
</protein>
<dbReference type="EMBL" id="JBBXMP010000092">
    <property type="protein sequence ID" value="KAL0062929.1"/>
    <property type="molecule type" value="Genomic_DNA"/>
</dbReference>
<reference evidence="1 2" key="1">
    <citation type="submission" date="2024-05" db="EMBL/GenBank/DDBJ databases">
        <title>A draft genome resource for the thread blight pathogen Marasmius tenuissimus strain MS-2.</title>
        <authorList>
            <person name="Yulfo-Soto G.E."/>
            <person name="Baruah I.K."/>
            <person name="Amoako-Attah I."/>
            <person name="Bukari Y."/>
            <person name="Meinhardt L.W."/>
            <person name="Bailey B.A."/>
            <person name="Cohen S.P."/>
        </authorList>
    </citation>
    <scope>NUCLEOTIDE SEQUENCE [LARGE SCALE GENOMIC DNA]</scope>
    <source>
        <strain evidence="1 2">MS-2</strain>
    </source>
</reference>
<organism evidence="1 2">
    <name type="scientific">Marasmius tenuissimus</name>
    <dbReference type="NCBI Taxonomy" id="585030"/>
    <lineage>
        <taxon>Eukaryota</taxon>
        <taxon>Fungi</taxon>
        <taxon>Dikarya</taxon>
        <taxon>Basidiomycota</taxon>
        <taxon>Agaricomycotina</taxon>
        <taxon>Agaricomycetes</taxon>
        <taxon>Agaricomycetidae</taxon>
        <taxon>Agaricales</taxon>
        <taxon>Marasmiineae</taxon>
        <taxon>Marasmiaceae</taxon>
        <taxon>Marasmius</taxon>
    </lineage>
</organism>
<sequence length="492" mass="55458">MAPQKTTCFLNISPEEAASAWTKKAKSFLTARENASAINISALILTEIQKQSIDTICASNAEIETYTFTHASESQVEAESLLVLHELESQIRETPHSKWSSRWHVLSSRKATQNQTKHVLFQCDSGYDHNVNGVKTRATPYPYTGCLAFAEVTYLVSSGATLRVRGYLKHNSECQDAGIATVPRRPLHPSVFGCAIHKLSEGIPISEVEADNQALIQSHSYPSIPTSLDHSSHRWLIEQADRRSIYRHFYRSQGILTQNQAHINIDDWLNPNSKSFNSTLAEAIFHYSPRRQKKDRLEICIATSRMKEMAWKYGHKKQVLLDGTFGICEKKMLLFILLGTDEDRHGVPLAFLLFSAPSGNKLTSSGYDSVILAKLLKSFKDGMEQGESREFSVPVASTDTDLKERLALSEVFLGIHLLLCRVHLRRCWRNHRVNVMPKGEETDDIKELSQRLRTLEQSLLGSTSYSEACEMVDRETKVLSDYPTEALGKQVD</sequence>
<proteinExistence type="predicted"/>
<evidence type="ECO:0000313" key="2">
    <source>
        <dbReference type="Proteomes" id="UP001437256"/>
    </source>
</evidence>
<gene>
    <name evidence="1" type="ORF">AAF712_010191</name>
</gene>
<evidence type="ECO:0008006" key="3">
    <source>
        <dbReference type="Google" id="ProtNLM"/>
    </source>
</evidence>
<accession>A0ABR2ZP18</accession>